<evidence type="ECO:0000313" key="2">
    <source>
        <dbReference type="EMBL" id="KAB2379401.1"/>
    </source>
</evidence>
<dbReference type="PANTHER" id="PTHR46865:SF2">
    <property type="entry name" value="MONOOXYGENASE"/>
    <property type="match status" value="1"/>
</dbReference>
<dbReference type="Pfam" id="PF01494">
    <property type="entry name" value="FAD_binding_3"/>
    <property type="match status" value="1"/>
</dbReference>
<dbReference type="GO" id="GO:0071949">
    <property type="term" value="F:FAD binding"/>
    <property type="evidence" value="ECO:0007669"/>
    <property type="project" value="InterPro"/>
</dbReference>
<dbReference type="SUPFAM" id="SSF51905">
    <property type="entry name" value="FAD/NAD(P)-binding domain"/>
    <property type="match status" value="1"/>
</dbReference>
<gene>
    <name evidence="2" type="ORF">F9B16_20470</name>
</gene>
<dbReference type="EMBL" id="WBMR01000057">
    <property type="protein sequence ID" value="KAB2379401.1"/>
    <property type="molecule type" value="Genomic_DNA"/>
</dbReference>
<organism evidence="2 3">
    <name type="scientific">Actinomadura montaniterrae</name>
    <dbReference type="NCBI Taxonomy" id="1803903"/>
    <lineage>
        <taxon>Bacteria</taxon>
        <taxon>Bacillati</taxon>
        <taxon>Actinomycetota</taxon>
        <taxon>Actinomycetes</taxon>
        <taxon>Streptosporangiales</taxon>
        <taxon>Thermomonosporaceae</taxon>
        <taxon>Actinomadura</taxon>
    </lineage>
</organism>
<dbReference type="PRINTS" id="PR00420">
    <property type="entry name" value="RNGMNOXGNASE"/>
</dbReference>
<dbReference type="AlphaFoldDB" id="A0A6L3VWL5"/>
<reference evidence="2 3" key="1">
    <citation type="submission" date="2019-09" db="EMBL/GenBank/DDBJ databases">
        <title>Actinomadura physcomitrii sp. nov., a novel actinomycete isolated from moss [Physcomitrium sphaericum (Ludw) Fuernr].</title>
        <authorList>
            <person name="Liu C."/>
            <person name="Zhuang X."/>
        </authorList>
    </citation>
    <scope>NUCLEOTIDE SEQUENCE [LARGE SCALE GENOMIC DNA]</scope>
    <source>
        <strain evidence="2 3">CYP1-1B</strain>
    </source>
</reference>
<dbReference type="InterPro" id="IPR036188">
    <property type="entry name" value="FAD/NAD-bd_sf"/>
</dbReference>
<dbReference type="Gene3D" id="3.50.50.60">
    <property type="entry name" value="FAD/NAD(P)-binding domain"/>
    <property type="match status" value="1"/>
</dbReference>
<evidence type="ECO:0000259" key="1">
    <source>
        <dbReference type="Pfam" id="PF01494"/>
    </source>
</evidence>
<sequence length="390" mass="41549">MRSSNVLISGASIAGPALAYWLDRYGFAVTVVERAPGMRPGGQAIDVRGPALDVADRMGILDAVRGLSTDLRGMSVVGQDGEEIFRTTERTASGGDLASPDVEILRDDLAELIAGAGGDRIEYLFDDAIAGLEQRGDGVRVIFHGGATRTFDLVVGADGLHSNVRRLAFGPEEAYLRHLGSHLGVWTAPNLLGLDRWQTIFPVPGNAWGAMAMSVRGNAELRVYMGFDSPVPVAYDPRDVKDQKRLLASRFAGAGGEIPRLLETMRGAPDFHFDAMAQIRMDAWSAGRVALLGDAGYCGSPASGQGTSMAMVGAYVLAGELKAAGGDHRAAFAAYEAELRDFVTANQDLALGNIERNRDRIAAEMGVAEAGEEQLDGISAVTESYKLRDY</sequence>
<dbReference type="PANTHER" id="PTHR46865">
    <property type="entry name" value="OXIDOREDUCTASE-RELATED"/>
    <property type="match status" value="1"/>
</dbReference>
<proteinExistence type="predicted"/>
<comment type="caution">
    <text evidence="2">The sequence shown here is derived from an EMBL/GenBank/DDBJ whole genome shotgun (WGS) entry which is preliminary data.</text>
</comment>
<keyword evidence="3" id="KW-1185">Reference proteome</keyword>
<dbReference type="InterPro" id="IPR002938">
    <property type="entry name" value="FAD-bd"/>
</dbReference>
<feature type="domain" description="FAD-binding" evidence="1">
    <location>
        <begin position="5"/>
        <end position="347"/>
    </location>
</feature>
<evidence type="ECO:0000313" key="3">
    <source>
        <dbReference type="Proteomes" id="UP000483004"/>
    </source>
</evidence>
<dbReference type="RefSeq" id="WP_151541711.1">
    <property type="nucleotide sequence ID" value="NZ_WBMR01000057.1"/>
</dbReference>
<protein>
    <submittedName>
        <fullName evidence="2">FAD-dependent oxidoreductase</fullName>
    </submittedName>
</protein>
<dbReference type="Gene3D" id="3.30.9.10">
    <property type="entry name" value="D-Amino Acid Oxidase, subunit A, domain 2"/>
    <property type="match status" value="1"/>
</dbReference>
<dbReference type="OrthoDB" id="3356051at2"/>
<dbReference type="InterPro" id="IPR051704">
    <property type="entry name" value="FAD_aromatic-hydroxylase"/>
</dbReference>
<name>A0A6L3VWL5_9ACTN</name>
<accession>A0A6L3VWL5</accession>
<dbReference type="Proteomes" id="UP000483004">
    <property type="component" value="Unassembled WGS sequence"/>
</dbReference>